<keyword evidence="1" id="KW-1133">Transmembrane helix</keyword>
<evidence type="ECO:0000313" key="3">
    <source>
        <dbReference type="Proteomes" id="UP001165583"/>
    </source>
</evidence>
<keyword evidence="1" id="KW-0812">Transmembrane</keyword>
<feature type="transmembrane region" description="Helical" evidence="1">
    <location>
        <begin position="48"/>
        <end position="75"/>
    </location>
</feature>
<reference evidence="2" key="1">
    <citation type="submission" date="2022-09" db="EMBL/GenBank/DDBJ databases">
        <title>Novosphingobium sp. Nov., a polycyclic aromatic hydrocarbon-degrading bacterium isolated form mangrove sediments in HongKong.</title>
        <authorList>
            <person name="Hu Z."/>
        </authorList>
    </citation>
    <scope>NUCLEOTIDE SEQUENCE</scope>
    <source>
        <strain evidence="2">HK4-1</strain>
    </source>
</reference>
<accession>A0ABT2I3F8</accession>
<proteinExistence type="predicted"/>
<dbReference type="EMBL" id="JANZXA010000004">
    <property type="protein sequence ID" value="MCT2399325.1"/>
    <property type="molecule type" value="Genomic_DNA"/>
</dbReference>
<keyword evidence="1" id="KW-0472">Membrane</keyword>
<protein>
    <submittedName>
        <fullName evidence="2">Uncharacterized protein</fullName>
    </submittedName>
</protein>
<dbReference type="RefSeq" id="WP_260045361.1">
    <property type="nucleotide sequence ID" value="NZ_JANZXA010000004.1"/>
</dbReference>
<evidence type="ECO:0000256" key="1">
    <source>
        <dbReference type="SAM" id="Phobius"/>
    </source>
</evidence>
<keyword evidence="3" id="KW-1185">Reference proteome</keyword>
<name>A0ABT2I3F8_9SPHN</name>
<organism evidence="2 3">
    <name type="scientific">Novosphingobium mangrovi</name>
    <name type="common">ex Huang et al. 2023</name>
    <dbReference type="NCBI Taxonomy" id="2976432"/>
    <lineage>
        <taxon>Bacteria</taxon>
        <taxon>Pseudomonadati</taxon>
        <taxon>Pseudomonadota</taxon>
        <taxon>Alphaproteobacteria</taxon>
        <taxon>Sphingomonadales</taxon>
        <taxon>Sphingomonadaceae</taxon>
        <taxon>Novosphingobium</taxon>
    </lineage>
</organism>
<evidence type="ECO:0000313" key="2">
    <source>
        <dbReference type="EMBL" id="MCT2399325.1"/>
    </source>
</evidence>
<sequence>MKEFWKIFNRTLAVIATLSLAIIAFKAIHGLIHSAPPGQPPRVDYNTIVIVLLTTVTVIFSVCAIALGILGAIGFRNLKKDAGKFAEVQAINEIKSAFEKNGTALNHIDSEFQREDGHFRPWMKERIRKEIVLLLPLIMTSKPPSTLDENLAEGEPTDEGETD</sequence>
<feature type="transmembrane region" description="Helical" evidence="1">
    <location>
        <begin position="7"/>
        <end position="28"/>
    </location>
</feature>
<comment type="caution">
    <text evidence="2">The sequence shown here is derived from an EMBL/GenBank/DDBJ whole genome shotgun (WGS) entry which is preliminary data.</text>
</comment>
<gene>
    <name evidence="2" type="ORF">NZK81_07180</name>
</gene>
<dbReference type="Proteomes" id="UP001165583">
    <property type="component" value="Unassembled WGS sequence"/>
</dbReference>